<gene>
    <name evidence="15" type="ORF">D9C73_028450</name>
</gene>
<evidence type="ECO:0000256" key="7">
    <source>
        <dbReference type="ARBA" id="ARBA00022991"/>
    </source>
</evidence>
<comment type="subcellular location">
    <subcellularLocation>
        <location evidence="1">Membrane</location>
        <topology evidence="1">Multi-pass membrane protein</topology>
    </subcellularLocation>
</comment>
<evidence type="ECO:0000256" key="1">
    <source>
        <dbReference type="ARBA" id="ARBA00004141"/>
    </source>
</evidence>
<evidence type="ECO:0000256" key="13">
    <source>
        <dbReference type="SAM" id="Phobius"/>
    </source>
</evidence>
<keyword evidence="2" id="KW-0600">Photoreceptor protein</keyword>
<dbReference type="InterPro" id="IPR017452">
    <property type="entry name" value="GPCR_Rhodpsn_7TM"/>
</dbReference>
<evidence type="ECO:0000256" key="6">
    <source>
        <dbReference type="ARBA" id="ARBA00022989"/>
    </source>
</evidence>
<dbReference type="PROSITE" id="PS00238">
    <property type="entry name" value="OPSIN"/>
    <property type="match status" value="1"/>
</dbReference>
<keyword evidence="4 13" id="KW-0812">Transmembrane</keyword>
<evidence type="ECO:0000256" key="11">
    <source>
        <dbReference type="ARBA" id="ARBA00023224"/>
    </source>
</evidence>
<evidence type="ECO:0000256" key="2">
    <source>
        <dbReference type="ARBA" id="ARBA00022543"/>
    </source>
</evidence>
<dbReference type="PROSITE" id="PS50262">
    <property type="entry name" value="G_PROTEIN_RECEP_F1_2"/>
    <property type="match status" value="1"/>
</dbReference>
<keyword evidence="10" id="KW-0675">Receptor</keyword>
<dbReference type="Gene3D" id="1.20.1070.10">
    <property type="entry name" value="Rhodopsin 7-helix transmembrane proteins"/>
    <property type="match status" value="1"/>
</dbReference>
<dbReference type="InterPro" id="IPR027430">
    <property type="entry name" value="Retinal_BS"/>
</dbReference>
<evidence type="ECO:0000256" key="5">
    <source>
        <dbReference type="ARBA" id="ARBA00022925"/>
    </source>
</evidence>
<feature type="transmembrane region" description="Helical" evidence="13">
    <location>
        <begin position="160"/>
        <end position="187"/>
    </location>
</feature>
<dbReference type="Proteomes" id="UP000298787">
    <property type="component" value="Unassembled WGS sequence"/>
</dbReference>
<evidence type="ECO:0000259" key="14">
    <source>
        <dbReference type="PROSITE" id="PS50262"/>
    </source>
</evidence>
<feature type="region of interest" description="Disordered" evidence="12">
    <location>
        <begin position="226"/>
        <end position="256"/>
    </location>
</feature>
<keyword evidence="8" id="KW-0297">G-protein coupled receptor</keyword>
<proteinExistence type="predicted"/>
<dbReference type="PANTHER" id="PTHR24240">
    <property type="entry name" value="OPSIN"/>
    <property type="match status" value="1"/>
</dbReference>
<dbReference type="Pfam" id="PF00001">
    <property type="entry name" value="7tm_1"/>
    <property type="match status" value="1"/>
</dbReference>
<keyword evidence="7" id="KW-0157">Chromophore</keyword>
<feature type="domain" description="G-protein coupled receptors family 1 profile" evidence="14">
    <location>
        <begin position="75"/>
        <end position="216"/>
    </location>
</feature>
<dbReference type="InterPro" id="IPR050125">
    <property type="entry name" value="GPCR_opsins"/>
</dbReference>
<keyword evidence="16" id="KW-1185">Reference proteome</keyword>
<dbReference type="AlphaFoldDB" id="A0A4U5TVV3"/>
<keyword evidence="11" id="KW-0807">Transducer</keyword>
<dbReference type="InterPro" id="IPR000276">
    <property type="entry name" value="GPCR_Rhodpsn"/>
</dbReference>
<evidence type="ECO:0000256" key="8">
    <source>
        <dbReference type="ARBA" id="ARBA00023040"/>
    </source>
</evidence>
<keyword evidence="9 13" id="KW-0472">Membrane</keyword>
<protein>
    <submittedName>
        <fullName evidence="15">Pinopsin Pineal gland-specific opsin</fullName>
    </submittedName>
</protein>
<dbReference type="GO" id="GO:0004930">
    <property type="term" value="F:G protein-coupled receptor activity"/>
    <property type="evidence" value="ECO:0007669"/>
    <property type="project" value="UniProtKB-KW"/>
</dbReference>
<feature type="transmembrane region" description="Helical" evidence="13">
    <location>
        <begin position="199"/>
        <end position="219"/>
    </location>
</feature>
<feature type="compositionally biased region" description="Polar residues" evidence="12">
    <location>
        <begin position="226"/>
        <end position="243"/>
    </location>
</feature>
<evidence type="ECO:0000313" key="15">
    <source>
        <dbReference type="EMBL" id="TKS65746.1"/>
    </source>
</evidence>
<dbReference type="GO" id="GO:0009881">
    <property type="term" value="F:photoreceptor activity"/>
    <property type="evidence" value="ECO:0007669"/>
    <property type="project" value="UniProtKB-KW"/>
</dbReference>
<keyword evidence="6 13" id="KW-1133">Transmembrane helix</keyword>
<evidence type="ECO:0000256" key="4">
    <source>
        <dbReference type="ARBA" id="ARBA00022692"/>
    </source>
</evidence>
<reference evidence="15 16" key="1">
    <citation type="submission" date="2019-01" db="EMBL/GenBank/DDBJ databases">
        <title>Genome Assembly of Collichthys lucidus.</title>
        <authorList>
            <person name="Cai M."/>
            <person name="Xiao S."/>
        </authorList>
    </citation>
    <scope>NUCLEOTIDE SEQUENCE [LARGE SCALE GENOMIC DNA]</scope>
    <source>
        <strain evidence="15">JT15FE1705JMU</strain>
        <tissue evidence="15">Muscle</tissue>
    </source>
</reference>
<keyword evidence="5" id="KW-0681">Retinal protein</keyword>
<keyword evidence="3" id="KW-0716">Sensory transduction</keyword>
<evidence type="ECO:0000256" key="9">
    <source>
        <dbReference type="ARBA" id="ARBA00023136"/>
    </source>
</evidence>
<accession>A0A4U5TVV3</accession>
<dbReference type="PRINTS" id="PR00237">
    <property type="entry name" value="GPCRRHODOPSN"/>
</dbReference>
<evidence type="ECO:0000313" key="16">
    <source>
        <dbReference type="Proteomes" id="UP000298787"/>
    </source>
</evidence>
<evidence type="ECO:0000256" key="12">
    <source>
        <dbReference type="SAM" id="MobiDB-lite"/>
    </source>
</evidence>
<sequence length="293" mass="33058">MKQKDDLLKRAIQKRRNRTQANMDTLYQRNLKEKELQKSEQQWKIRCDALEASLIPKINQLQKLTVNPKKIIRTFFLLNPSLASYTSIASYTRPSSHNRTASYPHQPTLLTPRLYPSSHPSPQPKPSTCLLDPIPTRLLKDVLPLCLQVSRINRSREGQVLLIVVSMVTGYLLCWMPYGVVAMLASFARPGLVTPAASLIPSLLAKTSSVLNPIIYVLLNHQVQLRSSTHPSPPHNAQQQSTVDPRPKRADRGTKRRACHVHIHRTCSRFSSLSWCGSMCNAEVKGHFSSVIS</sequence>
<dbReference type="EMBL" id="ML241045">
    <property type="protein sequence ID" value="TKS65746.1"/>
    <property type="molecule type" value="Genomic_DNA"/>
</dbReference>
<dbReference type="GO" id="GO:0007602">
    <property type="term" value="P:phototransduction"/>
    <property type="evidence" value="ECO:0007669"/>
    <property type="project" value="UniProtKB-KW"/>
</dbReference>
<dbReference type="STRING" id="240159.A0A4U5TVV3"/>
<dbReference type="SUPFAM" id="SSF81321">
    <property type="entry name" value="Family A G protein-coupled receptor-like"/>
    <property type="match status" value="1"/>
</dbReference>
<name>A0A4U5TVV3_COLLU</name>
<organism evidence="15 16">
    <name type="scientific">Collichthys lucidus</name>
    <name type="common">Big head croaker</name>
    <name type="synonym">Sciaena lucida</name>
    <dbReference type="NCBI Taxonomy" id="240159"/>
    <lineage>
        <taxon>Eukaryota</taxon>
        <taxon>Metazoa</taxon>
        <taxon>Chordata</taxon>
        <taxon>Craniata</taxon>
        <taxon>Vertebrata</taxon>
        <taxon>Euteleostomi</taxon>
        <taxon>Actinopterygii</taxon>
        <taxon>Neopterygii</taxon>
        <taxon>Teleostei</taxon>
        <taxon>Neoteleostei</taxon>
        <taxon>Acanthomorphata</taxon>
        <taxon>Eupercaria</taxon>
        <taxon>Sciaenidae</taxon>
        <taxon>Collichthys</taxon>
    </lineage>
</organism>
<evidence type="ECO:0000256" key="3">
    <source>
        <dbReference type="ARBA" id="ARBA00022606"/>
    </source>
</evidence>
<evidence type="ECO:0000256" key="10">
    <source>
        <dbReference type="ARBA" id="ARBA00023170"/>
    </source>
</evidence>
<dbReference type="GO" id="GO:0016020">
    <property type="term" value="C:membrane"/>
    <property type="evidence" value="ECO:0007669"/>
    <property type="project" value="UniProtKB-SubCell"/>
</dbReference>